<dbReference type="Proteomes" id="UP001172102">
    <property type="component" value="Unassembled WGS sequence"/>
</dbReference>
<dbReference type="EMBL" id="JAUKUA010000006">
    <property type="protein sequence ID" value="KAK0707385.1"/>
    <property type="molecule type" value="Genomic_DNA"/>
</dbReference>
<feature type="non-terminal residue" evidence="2">
    <location>
        <position position="135"/>
    </location>
</feature>
<proteinExistence type="predicted"/>
<evidence type="ECO:0000313" key="3">
    <source>
        <dbReference type="Proteomes" id="UP001172102"/>
    </source>
</evidence>
<feature type="transmembrane region" description="Helical" evidence="1">
    <location>
        <begin position="12"/>
        <end position="35"/>
    </location>
</feature>
<feature type="transmembrane region" description="Helical" evidence="1">
    <location>
        <begin position="47"/>
        <end position="67"/>
    </location>
</feature>
<feature type="non-terminal residue" evidence="2">
    <location>
        <position position="1"/>
    </location>
</feature>
<keyword evidence="3" id="KW-1185">Reference proteome</keyword>
<protein>
    <submittedName>
        <fullName evidence="2">Uncharacterized protein</fullName>
    </submittedName>
</protein>
<accession>A0AA40A1A8</accession>
<keyword evidence="1" id="KW-0812">Transmembrane</keyword>
<dbReference type="AlphaFoldDB" id="A0AA40A1A8"/>
<evidence type="ECO:0000313" key="2">
    <source>
        <dbReference type="EMBL" id="KAK0707385.1"/>
    </source>
</evidence>
<sequence>WDIEETTVGVNCVRYVYTVLALAGLLVAGGLTAAFTIGDRLEGVDPFGIATFSWVLAAFMILIAKSVRVTEWPWRSFLQGRVTCRSLSELRAVTGANEQDLILYLLTNEQENVLVTRGPYNRLFTRKGDAGFSID</sequence>
<evidence type="ECO:0000256" key="1">
    <source>
        <dbReference type="SAM" id="Phobius"/>
    </source>
</evidence>
<name>A0AA40A1A8_9PEZI</name>
<reference evidence="2" key="1">
    <citation type="submission" date="2023-06" db="EMBL/GenBank/DDBJ databases">
        <title>Genome-scale phylogeny and comparative genomics of the fungal order Sordariales.</title>
        <authorList>
            <consortium name="Lawrence Berkeley National Laboratory"/>
            <person name="Hensen N."/>
            <person name="Bonometti L."/>
            <person name="Westerberg I."/>
            <person name="Brannstrom I.O."/>
            <person name="Guillou S."/>
            <person name="Cros-Aarteil S."/>
            <person name="Calhoun S."/>
            <person name="Haridas S."/>
            <person name="Kuo A."/>
            <person name="Mondo S."/>
            <person name="Pangilinan J."/>
            <person name="Riley R."/>
            <person name="Labutti K."/>
            <person name="Andreopoulos B."/>
            <person name="Lipzen A."/>
            <person name="Chen C."/>
            <person name="Yanf M."/>
            <person name="Daum C."/>
            <person name="Ng V."/>
            <person name="Clum A."/>
            <person name="Steindorff A."/>
            <person name="Ohm R."/>
            <person name="Martin F."/>
            <person name="Silar P."/>
            <person name="Natvig D."/>
            <person name="Lalanne C."/>
            <person name="Gautier V."/>
            <person name="Ament-Velasquez S.L."/>
            <person name="Kruys A."/>
            <person name="Hutchinson M.I."/>
            <person name="Powell A.J."/>
            <person name="Barry K."/>
            <person name="Miller A.N."/>
            <person name="Grigoriev I.V."/>
            <person name="Debuchy R."/>
            <person name="Gladieux P."/>
            <person name="Thoren M.H."/>
            <person name="Johannesson H."/>
        </authorList>
    </citation>
    <scope>NUCLEOTIDE SEQUENCE</scope>
    <source>
        <strain evidence="2">SMH4607-1</strain>
    </source>
</reference>
<keyword evidence="1" id="KW-1133">Transmembrane helix</keyword>
<keyword evidence="1" id="KW-0472">Membrane</keyword>
<gene>
    <name evidence="2" type="ORF">B0H67DRAFT_452392</name>
</gene>
<comment type="caution">
    <text evidence="2">The sequence shown here is derived from an EMBL/GenBank/DDBJ whole genome shotgun (WGS) entry which is preliminary data.</text>
</comment>
<organism evidence="2 3">
    <name type="scientific">Lasiosphaeris hirsuta</name>
    <dbReference type="NCBI Taxonomy" id="260670"/>
    <lineage>
        <taxon>Eukaryota</taxon>
        <taxon>Fungi</taxon>
        <taxon>Dikarya</taxon>
        <taxon>Ascomycota</taxon>
        <taxon>Pezizomycotina</taxon>
        <taxon>Sordariomycetes</taxon>
        <taxon>Sordariomycetidae</taxon>
        <taxon>Sordariales</taxon>
        <taxon>Lasiosphaeriaceae</taxon>
        <taxon>Lasiosphaeris</taxon>
    </lineage>
</organism>